<organism evidence="15 16">
    <name type="scientific">Mycetocola manganoxydans</name>
    <dbReference type="NCBI Taxonomy" id="699879"/>
    <lineage>
        <taxon>Bacteria</taxon>
        <taxon>Bacillati</taxon>
        <taxon>Actinomycetota</taxon>
        <taxon>Actinomycetes</taxon>
        <taxon>Micrococcales</taxon>
        <taxon>Microbacteriaceae</taxon>
        <taxon>Mycetocola</taxon>
    </lineage>
</organism>
<dbReference type="OrthoDB" id="9780552at2"/>
<dbReference type="AlphaFoldDB" id="A0A3L6ZM07"/>
<gene>
    <name evidence="15" type="primary">yidC</name>
    <name evidence="15" type="ORF">D9V29_12890</name>
</gene>
<dbReference type="Pfam" id="PF02096">
    <property type="entry name" value="60KD_IMP"/>
    <property type="match status" value="1"/>
</dbReference>
<dbReference type="NCBIfam" id="TIGR03592">
    <property type="entry name" value="yidC_oxa1_cterm"/>
    <property type="match status" value="1"/>
</dbReference>
<proteinExistence type="inferred from homology"/>
<comment type="subcellular location">
    <subcellularLocation>
        <location evidence="1 12">Membrane</location>
        <topology evidence="1 12">Multi-pass membrane protein</topology>
    </subcellularLocation>
</comment>
<keyword evidence="6 13" id="KW-0472">Membrane</keyword>
<evidence type="ECO:0000259" key="14">
    <source>
        <dbReference type="Pfam" id="PF02096"/>
    </source>
</evidence>
<dbReference type="Proteomes" id="UP000270299">
    <property type="component" value="Unassembled WGS sequence"/>
</dbReference>
<dbReference type="GO" id="GO:0005886">
    <property type="term" value="C:plasma membrane"/>
    <property type="evidence" value="ECO:0007669"/>
    <property type="project" value="TreeGrafter"/>
</dbReference>
<evidence type="ECO:0000256" key="8">
    <source>
        <dbReference type="ARBA" id="ARBA00026028"/>
    </source>
</evidence>
<comment type="subunit">
    <text evidence="8">Interacts with the Sec translocase complex via SecD. Specifically interacts with transmembrane segments of nascent integral membrane proteins during membrane integration.</text>
</comment>
<feature type="domain" description="Membrane insertase YidC/Oxa/ALB C-terminal" evidence="14">
    <location>
        <begin position="38"/>
        <end position="241"/>
    </location>
</feature>
<evidence type="ECO:0000256" key="7">
    <source>
        <dbReference type="ARBA" id="ARBA00025034"/>
    </source>
</evidence>
<dbReference type="EMBL" id="RCUV01000018">
    <property type="protein sequence ID" value="RLP68868.1"/>
    <property type="molecule type" value="Genomic_DNA"/>
</dbReference>
<sequence>MDIYSFAPIAIVLDFAYSLVSGLAGLLAPVAGSLATAAAIIAITMIVRTALIPVGRSQVRAEFTRRRLAPKLQELQRRYKKTPELLQKKTMELYAAEKASPLAGCLPTLLQAPVISTVYGLFILQGINGHPNELLTEEVLGVALGMPLVGFLGSGAVWPGVLVYAGLLAIIASVAWLSRRAALRNAPVTPDSVPPAMQNLAGTLSWMPFITVVFAAVVPLAATIYLAVTTTWTLAERAVLRRRYEAMESK</sequence>
<reference evidence="15 16" key="1">
    <citation type="submission" date="2018-10" db="EMBL/GenBank/DDBJ databases">
        <authorList>
            <person name="Li J."/>
        </authorList>
    </citation>
    <scope>NUCLEOTIDE SEQUENCE [LARGE SCALE GENOMIC DNA]</scope>
    <source>
        <strain evidence="15 16">CCTCC AB209002</strain>
    </source>
</reference>
<protein>
    <recommendedName>
        <fullName evidence="3">Membrane protein insertase YidC</fullName>
    </recommendedName>
    <alternativeName>
        <fullName evidence="11">Foldase YidC</fullName>
    </alternativeName>
    <alternativeName>
        <fullName evidence="10">Membrane integrase YidC</fullName>
    </alternativeName>
    <alternativeName>
        <fullName evidence="9">Membrane protein YidC</fullName>
    </alternativeName>
</protein>
<dbReference type="PANTHER" id="PTHR12428">
    <property type="entry name" value="OXA1"/>
    <property type="match status" value="1"/>
</dbReference>
<evidence type="ECO:0000256" key="12">
    <source>
        <dbReference type="RuleBase" id="RU003945"/>
    </source>
</evidence>
<comment type="function">
    <text evidence="7">Required for the insertion and/or proper folding and/or complex formation of integral membrane proteins into the membrane. Involved in integration of membrane proteins that insert both dependently and independently of the Sec translocase complex, as well as at least some lipoproteins. Aids folding of multispanning membrane proteins.</text>
</comment>
<evidence type="ECO:0000256" key="3">
    <source>
        <dbReference type="ARBA" id="ARBA00015325"/>
    </source>
</evidence>
<evidence type="ECO:0000256" key="2">
    <source>
        <dbReference type="ARBA" id="ARBA00010527"/>
    </source>
</evidence>
<feature type="transmembrane region" description="Helical" evidence="13">
    <location>
        <begin position="206"/>
        <end position="235"/>
    </location>
</feature>
<comment type="similarity">
    <text evidence="2">Belongs to the OXA1/ALB3/YidC family. Type 1 subfamily.</text>
</comment>
<evidence type="ECO:0000256" key="10">
    <source>
        <dbReference type="ARBA" id="ARBA00033245"/>
    </source>
</evidence>
<dbReference type="InterPro" id="IPR028055">
    <property type="entry name" value="YidC/Oxa/ALB_C"/>
</dbReference>
<evidence type="ECO:0000256" key="6">
    <source>
        <dbReference type="ARBA" id="ARBA00023136"/>
    </source>
</evidence>
<evidence type="ECO:0000256" key="11">
    <source>
        <dbReference type="ARBA" id="ARBA00033342"/>
    </source>
</evidence>
<keyword evidence="5 13" id="KW-1133">Transmembrane helix</keyword>
<feature type="transmembrane region" description="Helical" evidence="13">
    <location>
        <begin position="7"/>
        <end position="28"/>
    </location>
</feature>
<evidence type="ECO:0000313" key="15">
    <source>
        <dbReference type="EMBL" id="RLP68868.1"/>
    </source>
</evidence>
<evidence type="ECO:0000256" key="13">
    <source>
        <dbReference type="SAM" id="Phobius"/>
    </source>
</evidence>
<dbReference type="GO" id="GO:0032977">
    <property type="term" value="F:membrane insertase activity"/>
    <property type="evidence" value="ECO:0007669"/>
    <property type="project" value="InterPro"/>
</dbReference>
<keyword evidence="4 12" id="KW-0812">Transmembrane</keyword>
<feature type="transmembrane region" description="Helical" evidence="13">
    <location>
        <begin position="156"/>
        <end position="177"/>
    </location>
</feature>
<feature type="transmembrane region" description="Helical" evidence="13">
    <location>
        <begin position="34"/>
        <end position="55"/>
    </location>
</feature>
<keyword evidence="16" id="KW-1185">Reference proteome</keyword>
<evidence type="ECO:0000256" key="4">
    <source>
        <dbReference type="ARBA" id="ARBA00022692"/>
    </source>
</evidence>
<comment type="caution">
    <text evidence="15">The sequence shown here is derived from an EMBL/GenBank/DDBJ whole genome shotgun (WGS) entry which is preliminary data.</text>
</comment>
<dbReference type="InterPro" id="IPR001708">
    <property type="entry name" value="YidC/ALB3/OXA1/COX18"/>
</dbReference>
<dbReference type="RefSeq" id="WP_121673730.1">
    <property type="nucleotide sequence ID" value="NZ_BMXM01000010.1"/>
</dbReference>
<evidence type="ECO:0000256" key="9">
    <source>
        <dbReference type="ARBA" id="ARBA00031538"/>
    </source>
</evidence>
<evidence type="ECO:0000313" key="16">
    <source>
        <dbReference type="Proteomes" id="UP000270299"/>
    </source>
</evidence>
<dbReference type="PANTHER" id="PTHR12428:SF65">
    <property type="entry name" value="CYTOCHROME C OXIDASE ASSEMBLY PROTEIN COX18, MITOCHONDRIAL"/>
    <property type="match status" value="1"/>
</dbReference>
<name>A0A3L6ZM07_9MICO</name>
<accession>A0A3L6ZM07</accession>
<evidence type="ECO:0000256" key="5">
    <source>
        <dbReference type="ARBA" id="ARBA00022989"/>
    </source>
</evidence>
<dbReference type="GO" id="GO:0051205">
    <property type="term" value="P:protein insertion into membrane"/>
    <property type="evidence" value="ECO:0007669"/>
    <property type="project" value="TreeGrafter"/>
</dbReference>
<evidence type="ECO:0000256" key="1">
    <source>
        <dbReference type="ARBA" id="ARBA00004141"/>
    </source>
</evidence>